<dbReference type="InterPro" id="IPR006379">
    <property type="entry name" value="HAD-SF_hydro_IIB"/>
</dbReference>
<evidence type="ECO:0000313" key="1">
    <source>
        <dbReference type="EMBL" id="EPD69308.1"/>
    </source>
</evidence>
<dbReference type="PANTHER" id="PTHR10000">
    <property type="entry name" value="PHOSPHOSERINE PHOSPHATASE"/>
    <property type="match status" value="1"/>
</dbReference>
<proteinExistence type="predicted"/>
<reference evidence="1 2" key="1">
    <citation type="submission" date="2013-05" db="EMBL/GenBank/DDBJ databases">
        <title>The Genome Sequence of Corynebacterium pyruviciproducens 1773O (ATCC BAA-1742).</title>
        <authorList>
            <consortium name="The Broad Institute Genomics Platform"/>
            <person name="Earl A."/>
            <person name="Ward D."/>
            <person name="Feldgarden M."/>
            <person name="Gevers D."/>
            <person name="Tong J."/>
            <person name="Walker B."/>
            <person name="Young S."/>
            <person name="Zeng Q."/>
            <person name="Gargeya S."/>
            <person name="Fitzgerald M."/>
            <person name="Haas B."/>
            <person name="Abouelleil A."/>
            <person name="Allen A.W."/>
            <person name="Alvarado L."/>
            <person name="Arachchi H.M."/>
            <person name="Berlin A.M."/>
            <person name="Chapman S.B."/>
            <person name="Gainer-Dewar J."/>
            <person name="Goldberg J."/>
            <person name="Griggs A."/>
            <person name="Gujja S."/>
            <person name="Hansen M."/>
            <person name="Howarth C."/>
            <person name="Imamovic A."/>
            <person name="Ireland A."/>
            <person name="Larimer J."/>
            <person name="McCowan C."/>
            <person name="Murphy C."/>
            <person name="Pearson M."/>
            <person name="Poon T.W."/>
            <person name="Priest M."/>
            <person name="Roberts A."/>
            <person name="Saif S."/>
            <person name="Shea T."/>
            <person name="Sisk P."/>
            <person name="Sykes S."/>
            <person name="Wortman J."/>
            <person name="Nusbaum C."/>
            <person name="Birren B."/>
        </authorList>
    </citation>
    <scope>NUCLEOTIDE SEQUENCE [LARGE SCALE GENOMIC DNA]</scope>
    <source>
        <strain evidence="1 2">ATCC BAA-1742</strain>
    </source>
</reference>
<dbReference type="eggNOG" id="COG0561">
    <property type="taxonomic scope" value="Bacteria"/>
</dbReference>
<dbReference type="Proteomes" id="UP000014408">
    <property type="component" value="Unassembled WGS sequence"/>
</dbReference>
<dbReference type="STRING" id="1125779.HMPREF1219_01176"/>
<accession>S2YY72</accession>
<comment type="caution">
    <text evidence="1">The sequence shown here is derived from an EMBL/GenBank/DDBJ whole genome shotgun (WGS) entry which is preliminary data.</text>
</comment>
<protein>
    <submittedName>
        <fullName evidence="1">HAD hydrolase, family IIB</fullName>
    </submittedName>
</protein>
<keyword evidence="2" id="KW-1185">Reference proteome</keyword>
<dbReference type="PANTHER" id="PTHR10000:SF8">
    <property type="entry name" value="HAD SUPERFAMILY HYDROLASE-LIKE, TYPE 3"/>
    <property type="match status" value="1"/>
</dbReference>
<name>S2YY72_9CORY</name>
<dbReference type="GO" id="GO:0000287">
    <property type="term" value="F:magnesium ion binding"/>
    <property type="evidence" value="ECO:0007669"/>
    <property type="project" value="TreeGrafter"/>
</dbReference>
<evidence type="ECO:0000313" key="2">
    <source>
        <dbReference type="Proteomes" id="UP000014408"/>
    </source>
</evidence>
<dbReference type="EMBL" id="ATBY01000013">
    <property type="protein sequence ID" value="EPD69308.1"/>
    <property type="molecule type" value="Genomic_DNA"/>
</dbReference>
<dbReference type="InterPro" id="IPR023214">
    <property type="entry name" value="HAD_sf"/>
</dbReference>
<sequence>MPSVTLYGMKLAAFDFDGTILFEDGIPAHTIDAIHRWQEAGHLAVASTGKSLAAAKFGLTGYDLTFDYSVLFTGAVVADKEDTILHNTYLPTETVQQIIAHMKGIDGIAVYTTRLTGRDACFAYNVPGGSATSILKDSVEMTEEEIPAHKFIGIPMWVPGDDALREELVTWIRANVDVECVVNQDFIDIIPADCTKGSGLYWLANHLGIPRSEVELYTFGDSFNDLSMHEVADESFSFTWSPADVQARTTHVIDGVDAVLDRLR</sequence>
<gene>
    <name evidence="1" type="ORF">HMPREF1219_01176</name>
</gene>
<dbReference type="Pfam" id="PF08282">
    <property type="entry name" value="Hydrolase_3"/>
    <property type="match status" value="1"/>
</dbReference>
<dbReference type="SUPFAM" id="SSF56784">
    <property type="entry name" value="HAD-like"/>
    <property type="match status" value="1"/>
</dbReference>
<dbReference type="PATRIC" id="fig|1125779.3.peg.1156"/>
<dbReference type="HOGENOM" id="CLU_044146_3_2_11"/>
<keyword evidence="1" id="KW-0378">Hydrolase</keyword>
<dbReference type="AlphaFoldDB" id="S2YY72"/>
<dbReference type="Gene3D" id="3.30.1240.10">
    <property type="match status" value="1"/>
</dbReference>
<dbReference type="GO" id="GO:0016791">
    <property type="term" value="F:phosphatase activity"/>
    <property type="evidence" value="ECO:0007669"/>
    <property type="project" value="TreeGrafter"/>
</dbReference>
<dbReference type="InterPro" id="IPR036412">
    <property type="entry name" value="HAD-like_sf"/>
</dbReference>
<dbReference type="NCBIfam" id="TIGR01484">
    <property type="entry name" value="HAD-SF-IIB"/>
    <property type="match status" value="1"/>
</dbReference>
<dbReference type="GO" id="GO:0005829">
    <property type="term" value="C:cytosol"/>
    <property type="evidence" value="ECO:0007669"/>
    <property type="project" value="TreeGrafter"/>
</dbReference>
<organism evidence="1 2">
    <name type="scientific">Corynebacterium pyruviciproducens ATCC BAA-1742</name>
    <dbReference type="NCBI Taxonomy" id="1125779"/>
    <lineage>
        <taxon>Bacteria</taxon>
        <taxon>Bacillati</taxon>
        <taxon>Actinomycetota</taxon>
        <taxon>Actinomycetes</taxon>
        <taxon>Mycobacteriales</taxon>
        <taxon>Corynebacteriaceae</taxon>
        <taxon>Corynebacterium</taxon>
    </lineage>
</organism>
<dbReference type="Gene3D" id="3.40.50.1000">
    <property type="entry name" value="HAD superfamily/HAD-like"/>
    <property type="match status" value="1"/>
</dbReference>